<feature type="domain" description="ABC3 transporter permease C-terminal" evidence="8">
    <location>
        <begin position="322"/>
        <end position="437"/>
    </location>
</feature>
<keyword evidence="5 7" id="KW-0472">Membrane</keyword>
<evidence type="ECO:0000259" key="8">
    <source>
        <dbReference type="Pfam" id="PF02687"/>
    </source>
</evidence>
<protein>
    <submittedName>
        <fullName evidence="9">ABC transporter permease</fullName>
    </submittedName>
</protein>
<evidence type="ECO:0000256" key="2">
    <source>
        <dbReference type="ARBA" id="ARBA00022475"/>
    </source>
</evidence>
<dbReference type="EMBL" id="JAQLXW010000014">
    <property type="protein sequence ID" value="MDB8004389.1"/>
    <property type="molecule type" value="Genomic_DNA"/>
</dbReference>
<gene>
    <name evidence="9" type="ORF">PNE09_09980</name>
</gene>
<name>A0AAW6D166_9FIRM</name>
<dbReference type="PANTHER" id="PTHR30572">
    <property type="entry name" value="MEMBRANE COMPONENT OF TRANSPORTER-RELATED"/>
    <property type="match status" value="1"/>
</dbReference>
<proteinExistence type="inferred from homology"/>
<dbReference type="GO" id="GO:0005886">
    <property type="term" value="C:plasma membrane"/>
    <property type="evidence" value="ECO:0007669"/>
    <property type="project" value="UniProtKB-SubCell"/>
</dbReference>
<dbReference type="Proteomes" id="UP001210809">
    <property type="component" value="Unassembled WGS sequence"/>
</dbReference>
<evidence type="ECO:0000313" key="10">
    <source>
        <dbReference type="Proteomes" id="UP001210809"/>
    </source>
</evidence>
<keyword evidence="4 7" id="KW-1133">Transmembrane helix</keyword>
<reference evidence="9" key="1">
    <citation type="submission" date="2023-01" db="EMBL/GenBank/DDBJ databases">
        <title>Human gut microbiome strain richness.</title>
        <authorList>
            <person name="Chen-Liaw A."/>
        </authorList>
    </citation>
    <scope>NUCLEOTIDE SEQUENCE</scope>
    <source>
        <strain evidence="9">1001283st1_G1_1001283B150217_161031</strain>
    </source>
</reference>
<evidence type="ECO:0000256" key="3">
    <source>
        <dbReference type="ARBA" id="ARBA00022692"/>
    </source>
</evidence>
<evidence type="ECO:0000256" key="4">
    <source>
        <dbReference type="ARBA" id="ARBA00022989"/>
    </source>
</evidence>
<comment type="similarity">
    <text evidence="6">Belongs to the ABC-4 integral membrane protein family.</text>
</comment>
<accession>A0AAW6D166</accession>
<feature type="transmembrane region" description="Helical" evidence="7">
    <location>
        <begin position="404"/>
        <end position="433"/>
    </location>
</feature>
<evidence type="ECO:0000256" key="1">
    <source>
        <dbReference type="ARBA" id="ARBA00004651"/>
    </source>
</evidence>
<dbReference type="Pfam" id="PF02687">
    <property type="entry name" value="FtsX"/>
    <property type="match status" value="1"/>
</dbReference>
<evidence type="ECO:0000313" key="9">
    <source>
        <dbReference type="EMBL" id="MDB8004389.1"/>
    </source>
</evidence>
<organism evidence="9 10">
    <name type="scientific">[Eubacterium] siraeum</name>
    <dbReference type="NCBI Taxonomy" id="39492"/>
    <lineage>
        <taxon>Bacteria</taxon>
        <taxon>Bacillati</taxon>
        <taxon>Bacillota</taxon>
        <taxon>Clostridia</taxon>
        <taxon>Eubacteriales</taxon>
        <taxon>Oscillospiraceae</taxon>
        <taxon>Oscillospiraceae incertae sedis</taxon>
    </lineage>
</organism>
<dbReference type="InterPro" id="IPR003838">
    <property type="entry name" value="ABC3_permease_C"/>
</dbReference>
<evidence type="ECO:0000256" key="6">
    <source>
        <dbReference type="ARBA" id="ARBA00038076"/>
    </source>
</evidence>
<evidence type="ECO:0000256" key="5">
    <source>
        <dbReference type="ARBA" id="ARBA00023136"/>
    </source>
</evidence>
<comment type="subcellular location">
    <subcellularLocation>
        <location evidence="1">Cell membrane</location>
        <topology evidence="1">Multi-pass membrane protein</topology>
    </subcellularLocation>
</comment>
<dbReference type="InterPro" id="IPR050250">
    <property type="entry name" value="Macrolide_Exporter_MacB"/>
</dbReference>
<dbReference type="GO" id="GO:0022857">
    <property type="term" value="F:transmembrane transporter activity"/>
    <property type="evidence" value="ECO:0007669"/>
    <property type="project" value="TreeGrafter"/>
</dbReference>
<sequence>MKITDILKLAMKNLTGHKRIMLRVAVSVLTVVLLCCSAAVFVSAVTDELSDIQYKHIDQACAMVSAYSDTAKQAEDTADDIISKITAVSEVISCNVGYRYNIYTTSEYLNSISQSNYSEDHLVKDITLICGDDMKKTASVDMMRQSKRILAVDMRYDVISENQRISFEHNYPDKQIFLYGRNISSDDEVVISEDFLSELGFTREEMERLTGNRVSLKRTDNGEIYLDGFTVCGIASSEAAASVFEQSSMMMMITKSAAEKTKLCYSDAEVHLYYDSFQKALEACEQAEKNGIHATVGYDLMIYSRIDRVSAFIEKILIVILPLICVSMLLSAASALLLYYSDTAQRIAVMRALGATKTDVYGITLAETVLAVFVSGIVGFLLSVGVNAVYNIWLESYFDLSVQIISAVQLIAGAVSCMFMFACVLTASFVTTIKISSASIDRMLKGER</sequence>
<feature type="transmembrane region" description="Helical" evidence="7">
    <location>
        <begin position="360"/>
        <end position="384"/>
    </location>
</feature>
<dbReference type="PANTHER" id="PTHR30572:SF4">
    <property type="entry name" value="ABC TRANSPORTER PERMEASE YTRF"/>
    <property type="match status" value="1"/>
</dbReference>
<keyword evidence="2" id="KW-1003">Cell membrane</keyword>
<dbReference type="AlphaFoldDB" id="A0AAW6D166"/>
<evidence type="ECO:0000256" key="7">
    <source>
        <dbReference type="SAM" id="Phobius"/>
    </source>
</evidence>
<keyword evidence="3 7" id="KW-0812">Transmembrane</keyword>
<comment type="caution">
    <text evidence="9">The sequence shown here is derived from an EMBL/GenBank/DDBJ whole genome shotgun (WGS) entry which is preliminary data.</text>
</comment>
<feature type="transmembrane region" description="Helical" evidence="7">
    <location>
        <begin position="316"/>
        <end position="340"/>
    </location>
</feature>